<dbReference type="AlphaFoldDB" id="A0A5N6X2I0"/>
<organism evidence="1 2">
    <name type="scientific">Aspergillus sergii</name>
    <dbReference type="NCBI Taxonomy" id="1034303"/>
    <lineage>
        <taxon>Eukaryota</taxon>
        <taxon>Fungi</taxon>
        <taxon>Dikarya</taxon>
        <taxon>Ascomycota</taxon>
        <taxon>Pezizomycotina</taxon>
        <taxon>Eurotiomycetes</taxon>
        <taxon>Eurotiomycetidae</taxon>
        <taxon>Eurotiales</taxon>
        <taxon>Aspergillaceae</taxon>
        <taxon>Aspergillus</taxon>
        <taxon>Aspergillus subgen. Circumdati</taxon>
    </lineage>
</organism>
<keyword evidence="2" id="KW-1185">Reference proteome</keyword>
<protein>
    <submittedName>
        <fullName evidence="1">Uncharacterized protein</fullName>
    </submittedName>
</protein>
<accession>A0A5N6X2I0</accession>
<reference evidence="2" key="1">
    <citation type="submission" date="2019-04" db="EMBL/GenBank/DDBJ databases">
        <title>Friends and foes A comparative genomics studyof 23 Aspergillus species from section Flavi.</title>
        <authorList>
            <consortium name="DOE Joint Genome Institute"/>
            <person name="Kjaerbolling I."/>
            <person name="Vesth T."/>
            <person name="Frisvad J.C."/>
            <person name="Nybo J.L."/>
            <person name="Theobald S."/>
            <person name="Kildgaard S."/>
            <person name="Isbrandt T."/>
            <person name="Kuo A."/>
            <person name="Sato A."/>
            <person name="Lyhne E.K."/>
            <person name="Kogle M.E."/>
            <person name="Wiebenga A."/>
            <person name="Kun R.S."/>
            <person name="Lubbers R.J."/>
            <person name="Makela M.R."/>
            <person name="Barry K."/>
            <person name="Chovatia M."/>
            <person name="Clum A."/>
            <person name="Daum C."/>
            <person name="Haridas S."/>
            <person name="He G."/>
            <person name="LaButti K."/>
            <person name="Lipzen A."/>
            <person name="Mondo S."/>
            <person name="Riley R."/>
            <person name="Salamov A."/>
            <person name="Simmons B.A."/>
            <person name="Magnuson J.K."/>
            <person name="Henrissat B."/>
            <person name="Mortensen U.H."/>
            <person name="Larsen T.O."/>
            <person name="Devries R.P."/>
            <person name="Grigoriev I.V."/>
            <person name="Machida M."/>
            <person name="Baker S.E."/>
            <person name="Andersen M.R."/>
        </authorList>
    </citation>
    <scope>NUCLEOTIDE SEQUENCE [LARGE SCALE GENOMIC DNA]</scope>
    <source>
        <strain evidence="2">CBS 130017</strain>
    </source>
</reference>
<gene>
    <name evidence="1" type="ORF">BDV39DRAFT_215425</name>
</gene>
<dbReference type="Proteomes" id="UP000325945">
    <property type="component" value="Unassembled WGS sequence"/>
</dbReference>
<dbReference type="EMBL" id="ML741795">
    <property type="protein sequence ID" value="KAE8327058.1"/>
    <property type="molecule type" value="Genomic_DNA"/>
</dbReference>
<evidence type="ECO:0000313" key="1">
    <source>
        <dbReference type="EMBL" id="KAE8327058.1"/>
    </source>
</evidence>
<sequence length="81" mass="9473">MLKFLAHLAHKSRLVMVELRVVKYRRDGTIWTFRSTFPDQQSGDGTYFLPNDDHESILQTDTETLQDLFEKETGVNKEKKA</sequence>
<name>A0A5N6X2I0_9EURO</name>
<proteinExistence type="predicted"/>
<evidence type="ECO:0000313" key="2">
    <source>
        <dbReference type="Proteomes" id="UP000325945"/>
    </source>
</evidence>